<feature type="compositionally biased region" description="Basic and acidic residues" evidence="1">
    <location>
        <begin position="81"/>
        <end position="95"/>
    </location>
</feature>
<feature type="compositionally biased region" description="Gly residues" evidence="1">
    <location>
        <begin position="50"/>
        <end position="59"/>
    </location>
</feature>
<evidence type="ECO:0000313" key="2">
    <source>
        <dbReference type="EMBL" id="QHB15183.1"/>
    </source>
</evidence>
<organism evidence="2">
    <name type="scientific">Insect-associated tombusvirus 1</name>
    <dbReference type="NCBI Taxonomy" id="2692406"/>
    <lineage>
        <taxon>Viruses</taxon>
        <taxon>Riboviria</taxon>
        <taxon>Orthornavirae</taxon>
        <taxon>Kitrinoviricota</taxon>
        <taxon>Tolucaviricetes</taxon>
        <taxon>Tolivirales</taxon>
        <taxon>Tombusviridae</taxon>
    </lineage>
</organism>
<protein>
    <submittedName>
        <fullName evidence="2">Hp3</fullName>
    </submittedName>
</protein>
<name>A0A6B9KYR6_9TOMB</name>
<proteinExistence type="predicted"/>
<feature type="region of interest" description="Disordered" evidence="1">
    <location>
        <begin position="50"/>
        <end position="95"/>
    </location>
</feature>
<accession>A0A6B9KYR6</accession>
<sequence length="95" mass="10327">MAGRSGTLLPTMGHERLDSVVRPKGIDFDERASGVDVPLRLCRSVPQLPGGHGLAGGVASGSAMEQVPAPQTKEPPLRLLLPERLRSRRRDHEER</sequence>
<dbReference type="EMBL" id="MN203203">
    <property type="protein sequence ID" value="QHB15183.1"/>
    <property type="molecule type" value="Genomic_RNA"/>
</dbReference>
<reference evidence="2" key="1">
    <citation type="submission" date="2019-07" db="EMBL/GenBank/DDBJ databases">
        <title>Network analysis of the papaya orchard virome from two agroecological regions of Chiapas.</title>
        <authorList>
            <person name="Alcala-Briseno R.I.I."/>
            <person name="Casarrubias-Castillo K."/>
            <person name="Lopez-Ley D."/>
            <person name="Garrett K.A."/>
            <person name="Silva-Rosales L."/>
        </authorList>
    </citation>
    <scope>NUCLEOTIDE SEQUENCE</scope>
    <source>
        <strain evidence="2">IaToV-1.PC-I</strain>
    </source>
</reference>
<evidence type="ECO:0000256" key="1">
    <source>
        <dbReference type="SAM" id="MobiDB-lite"/>
    </source>
</evidence>